<keyword evidence="2" id="KW-1185">Reference proteome</keyword>
<accession>A0A7X0IHK8</accession>
<dbReference type="Pfam" id="PF20062">
    <property type="entry name" value="DUF6461"/>
    <property type="match status" value="1"/>
</dbReference>
<dbReference type="Proteomes" id="UP000555564">
    <property type="component" value="Unassembled WGS sequence"/>
</dbReference>
<comment type="caution">
    <text evidence="1">The sequence shown here is derived from an EMBL/GenBank/DDBJ whole genome shotgun (WGS) entry which is preliminary data.</text>
</comment>
<sequence>MLYDFIQAYWPPAEDQFAAVWAEGLSVTETARRIGADLDTATVTSLRGIGKGLAAGPPDPEAGVVLVGECGTWTLTVQVQGTHILTDPVMSALSADGRAVSLGWHVNGGHHVTYAAGGAVIDSRSMNSYDPDWVPEALAADDLTMPVVDEDEDEDDVPIEEMITVTLALIGRLVGQEIDEDWLEDEHTRFVVPAGRR</sequence>
<proteinExistence type="predicted"/>
<protein>
    <submittedName>
        <fullName evidence="1">Uncharacterized protein</fullName>
    </submittedName>
</protein>
<gene>
    <name evidence="1" type="ORF">BJ992_004235</name>
</gene>
<dbReference type="AlphaFoldDB" id="A0A7X0IHK8"/>
<reference evidence="1 2" key="1">
    <citation type="submission" date="2020-08" db="EMBL/GenBank/DDBJ databases">
        <title>Sequencing the genomes of 1000 actinobacteria strains.</title>
        <authorList>
            <person name="Klenk H.-P."/>
        </authorList>
    </citation>
    <scope>NUCLEOTIDE SEQUENCE [LARGE SCALE GENOMIC DNA]</scope>
    <source>
        <strain evidence="1 2">DSM 44936</strain>
    </source>
</reference>
<organism evidence="1 2">
    <name type="scientific">Sphaerisporangium rubeum</name>
    <dbReference type="NCBI Taxonomy" id="321317"/>
    <lineage>
        <taxon>Bacteria</taxon>
        <taxon>Bacillati</taxon>
        <taxon>Actinomycetota</taxon>
        <taxon>Actinomycetes</taxon>
        <taxon>Streptosporangiales</taxon>
        <taxon>Streptosporangiaceae</taxon>
        <taxon>Sphaerisporangium</taxon>
    </lineage>
</organism>
<dbReference type="EMBL" id="JACHIU010000001">
    <property type="protein sequence ID" value="MBB6474804.1"/>
    <property type="molecule type" value="Genomic_DNA"/>
</dbReference>
<evidence type="ECO:0000313" key="2">
    <source>
        <dbReference type="Proteomes" id="UP000555564"/>
    </source>
</evidence>
<name>A0A7X0IHK8_9ACTN</name>
<dbReference type="RefSeq" id="WP_184983625.1">
    <property type="nucleotide sequence ID" value="NZ_BAAALO010000132.1"/>
</dbReference>
<dbReference type="InterPro" id="IPR045592">
    <property type="entry name" value="DUF6461"/>
</dbReference>
<evidence type="ECO:0000313" key="1">
    <source>
        <dbReference type="EMBL" id="MBB6474804.1"/>
    </source>
</evidence>